<protein>
    <submittedName>
        <fullName evidence="9">General secretion pathway protein GspF</fullName>
    </submittedName>
</protein>
<sequence length="412" mass="45665">MPIFNYKAVDSLGATVAGTIDAAALDIAEDMLYSSGLIPLKVYQPKGFSVRGFSAFSFKTSTRQVGRVSPPDLIMFLKQFRTMYRAGIPLMRLLEIMKTQTENRALKDISGNMMADISDGLALSEAMGKYPSVFLPLYCSMIKAGEASGNVPEVMDRLIYIISHETKVKSEIKSAMTYPIIVVIALLGAFIFLLTFVIPKFVAIFAKYEITLPLPTRIAIVMHDGLSHYWAIFLLSAIGLVFFLYTYFKTDNGKFVRDSFLLSIPVFGPLFVKASMSRFASIFSILHASGVPLLESLTILAETFGNAAISRIFKALREKIEEGKGISSPLGDAKYFTPMVVTMVSIGEETGNLDEMLNEISIHYDDEVRYTISRLTELIGPFLIVCLAVVVLFFALAIFLPMWDLTKVANRS</sequence>
<evidence type="ECO:0000256" key="5">
    <source>
        <dbReference type="ARBA" id="ARBA00022989"/>
    </source>
</evidence>
<dbReference type="Gene3D" id="1.20.81.30">
    <property type="entry name" value="Type II secretion system (T2SS), domain F"/>
    <property type="match status" value="2"/>
</dbReference>
<dbReference type="PANTHER" id="PTHR30012">
    <property type="entry name" value="GENERAL SECRETION PATHWAY PROTEIN"/>
    <property type="match status" value="1"/>
</dbReference>
<comment type="caution">
    <text evidence="9">The sequence shown here is derived from an EMBL/GenBank/DDBJ whole genome shotgun (WGS) entry which is preliminary data.</text>
</comment>
<evidence type="ECO:0000313" key="9">
    <source>
        <dbReference type="EMBL" id="KWT75621.1"/>
    </source>
</evidence>
<dbReference type="EMBL" id="LNQR01000129">
    <property type="protein sequence ID" value="KWT75621.1"/>
    <property type="molecule type" value="Genomic_DNA"/>
</dbReference>
<evidence type="ECO:0000313" key="10">
    <source>
        <dbReference type="Proteomes" id="UP000060487"/>
    </source>
</evidence>
<feature type="transmembrane region" description="Helical" evidence="7">
    <location>
        <begin position="226"/>
        <end position="248"/>
    </location>
</feature>
<organism evidence="9 10">
    <name type="scientific">Candidatus Magnetominusculus xianensis</name>
    <dbReference type="NCBI Taxonomy" id="1748249"/>
    <lineage>
        <taxon>Bacteria</taxon>
        <taxon>Pseudomonadati</taxon>
        <taxon>Nitrospirota</taxon>
        <taxon>Nitrospiria</taxon>
        <taxon>Nitrospirales</taxon>
        <taxon>Nitrospiraceae</taxon>
        <taxon>Candidatus Magnetominusculus</taxon>
    </lineage>
</organism>
<keyword evidence="4 7" id="KW-0812">Transmembrane</keyword>
<evidence type="ECO:0000256" key="1">
    <source>
        <dbReference type="ARBA" id="ARBA00004651"/>
    </source>
</evidence>
<evidence type="ECO:0000256" key="2">
    <source>
        <dbReference type="ARBA" id="ARBA00005745"/>
    </source>
</evidence>
<dbReference type="InterPro" id="IPR018076">
    <property type="entry name" value="T2SS_GspF_dom"/>
</dbReference>
<dbReference type="Pfam" id="PF00482">
    <property type="entry name" value="T2SSF"/>
    <property type="match status" value="2"/>
</dbReference>
<feature type="domain" description="Type II secretion system protein GspF" evidence="8">
    <location>
        <begin position="279"/>
        <end position="401"/>
    </location>
</feature>
<keyword evidence="5 7" id="KW-1133">Transmembrane helix</keyword>
<accession>A0ABR5SES7</accession>
<name>A0ABR5SES7_9BACT</name>
<feature type="transmembrane region" description="Helical" evidence="7">
    <location>
        <begin position="177"/>
        <end position="206"/>
    </location>
</feature>
<gene>
    <name evidence="9" type="ORF">ASN18_3221</name>
</gene>
<evidence type="ECO:0000256" key="6">
    <source>
        <dbReference type="ARBA" id="ARBA00023136"/>
    </source>
</evidence>
<reference evidence="9 10" key="1">
    <citation type="submission" date="2015-11" db="EMBL/GenBank/DDBJ databases">
        <authorList>
            <person name="Lin W."/>
        </authorList>
    </citation>
    <scope>NUCLEOTIDE SEQUENCE [LARGE SCALE GENOMIC DNA]</scope>
    <source>
        <strain evidence="9 10">HCH-1</strain>
    </source>
</reference>
<comment type="subcellular location">
    <subcellularLocation>
        <location evidence="1">Cell membrane</location>
        <topology evidence="1">Multi-pass membrane protein</topology>
    </subcellularLocation>
</comment>
<dbReference type="Proteomes" id="UP000060487">
    <property type="component" value="Unassembled WGS sequence"/>
</dbReference>
<evidence type="ECO:0000256" key="3">
    <source>
        <dbReference type="ARBA" id="ARBA00022475"/>
    </source>
</evidence>
<dbReference type="PRINTS" id="PR00812">
    <property type="entry name" value="BCTERIALGSPF"/>
</dbReference>
<comment type="similarity">
    <text evidence="2">Belongs to the GSP F family.</text>
</comment>
<feature type="domain" description="Type II secretion system protein GspF" evidence="8">
    <location>
        <begin position="76"/>
        <end position="199"/>
    </location>
</feature>
<keyword evidence="3" id="KW-1003">Cell membrane</keyword>
<dbReference type="InterPro" id="IPR003004">
    <property type="entry name" value="GspF/PilC"/>
</dbReference>
<feature type="transmembrane region" description="Helical" evidence="7">
    <location>
        <begin position="378"/>
        <end position="403"/>
    </location>
</feature>
<evidence type="ECO:0000256" key="4">
    <source>
        <dbReference type="ARBA" id="ARBA00022692"/>
    </source>
</evidence>
<keyword evidence="10" id="KW-1185">Reference proteome</keyword>
<evidence type="ECO:0000256" key="7">
    <source>
        <dbReference type="SAM" id="Phobius"/>
    </source>
</evidence>
<evidence type="ECO:0000259" key="8">
    <source>
        <dbReference type="Pfam" id="PF00482"/>
    </source>
</evidence>
<dbReference type="PANTHER" id="PTHR30012:SF0">
    <property type="entry name" value="TYPE II SECRETION SYSTEM PROTEIN F-RELATED"/>
    <property type="match status" value="1"/>
</dbReference>
<proteinExistence type="inferred from homology"/>
<keyword evidence="6 7" id="KW-0472">Membrane</keyword>
<dbReference type="InterPro" id="IPR042094">
    <property type="entry name" value="T2SS_GspF_sf"/>
</dbReference>
<dbReference type="RefSeq" id="WP_085053822.1">
    <property type="nucleotide sequence ID" value="NZ_LNQR01000129.1"/>
</dbReference>